<dbReference type="AlphaFoldDB" id="A0A328HF96"/>
<feature type="compositionally biased region" description="Gly residues" evidence="4">
    <location>
        <begin position="177"/>
        <end position="186"/>
    </location>
</feature>
<reference evidence="6 7" key="1">
    <citation type="submission" date="2018-04" db="EMBL/GenBank/DDBJ databases">
        <title>Bacteria isolated from cave deposits of Manipur.</title>
        <authorList>
            <person name="Sahoo D."/>
            <person name="Sarangthem I."/>
            <person name="Nandeibam J."/>
        </authorList>
    </citation>
    <scope>NUCLEOTIDE SEQUENCE [LARGE SCALE GENOMIC DNA]</scope>
    <source>
        <strain evidence="7">mrc11</strain>
    </source>
</reference>
<protein>
    <submittedName>
        <fullName evidence="6">Transcriptional regulator</fullName>
    </submittedName>
</protein>
<evidence type="ECO:0000259" key="5">
    <source>
        <dbReference type="PROSITE" id="PS51118"/>
    </source>
</evidence>
<sequence length="186" mass="20288">MALRSDWSQRNCSMARGLDIFGDPWGMLVLREVFFGNGRFDAMKTRLQVADSVLTRRLASLVESGLLAKQPYGDGGRTRQEYVLTAKGEDALPVLNAVVIWSENHLPAPSEHAHMYVVHATCGQRTSSADTCTGCGERLTAENTSWHSLTRTEEPVPLATAPRQRETTTNTPTTRVQGGGKEGTAA</sequence>
<evidence type="ECO:0000313" key="7">
    <source>
        <dbReference type="Proteomes" id="UP000249166"/>
    </source>
</evidence>
<dbReference type="PROSITE" id="PS51118">
    <property type="entry name" value="HTH_HXLR"/>
    <property type="match status" value="1"/>
</dbReference>
<dbReference type="OrthoDB" id="9792527at2"/>
<dbReference type="Pfam" id="PF01638">
    <property type="entry name" value="HxlR"/>
    <property type="match status" value="1"/>
</dbReference>
<keyword evidence="3" id="KW-0804">Transcription</keyword>
<feature type="domain" description="HTH hxlR-type" evidence="5">
    <location>
        <begin position="12"/>
        <end position="110"/>
    </location>
</feature>
<dbReference type="Gene3D" id="1.10.10.10">
    <property type="entry name" value="Winged helix-like DNA-binding domain superfamily/Winged helix DNA-binding domain"/>
    <property type="match status" value="1"/>
</dbReference>
<comment type="caution">
    <text evidence="6">The sequence shown here is derived from an EMBL/GenBank/DDBJ whole genome shotgun (WGS) entry which is preliminary data.</text>
</comment>
<evidence type="ECO:0000256" key="2">
    <source>
        <dbReference type="ARBA" id="ARBA00023125"/>
    </source>
</evidence>
<dbReference type="InterPro" id="IPR036388">
    <property type="entry name" value="WH-like_DNA-bd_sf"/>
</dbReference>
<dbReference type="Proteomes" id="UP000249166">
    <property type="component" value="Unassembled WGS sequence"/>
</dbReference>
<evidence type="ECO:0000313" key="6">
    <source>
        <dbReference type="EMBL" id="RAM35950.1"/>
    </source>
</evidence>
<dbReference type="PANTHER" id="PTHR33204:SF18">
    <property type="entry name" value="TRANSCRIPTIONAL REGULATORY PROTEIN"/>
    <property type="match status" value="1"/>
</dbReference>
<dbReference type="GO" id="GO:0003677">
    <property type="term" value="F:DNA binding"/>
    <property type="evidence" value="ECO:0007669"/>
    <property type="project" value="UniProtKB-KW"/>
</dbReference>
<dbReference type="SUPFAM" id="SSF46785">
    <property type="entry name" value="Winged helix' DNA-binding domain"/>
    <property type="match status" value="1"/>
</dbReference>
<organism evidence="6 7">
    <name type="scientific">Arthrobacter globiformis</name>
    <dbReference type="NCBI Taxonomy" id="1665"/>
    <lineage>
        <taxon>Bacteria</taxon>
        <taxon>Bacillati</taxon>
        <taxon>Actinomycetota</taxon>
        <taxon>Actinomycetes</taxon>
        <taxon>Micrococcales</taxon>
        <taxon>Micrococcaceae</taxon>
        <taxon>Arthrobacter</taxon>
    </lineage>
</organism>
<dbReference type="RefSeq" id="WP_111905128.1">
    <property type="nucleotide sequence ID" value="NZ_QLNP01000098.1"/>
</dbReference>
<evidence type="ECO:0000256" key="4">
    <source>
        <dbReference type="SAM" id="MobiDB-lite"/>
    </source>
</evidence>
<evidence type="ECO:0000256" key="3">
    <source>
        <dbReference type="ARBA" id="ARBA00023163"/>
    </source>
</evidence>
<gene>
    <name evidence="6" type="ORF">DBZ45_17510</name>
</gene>
<keyword evidence="2" id="KW-0238">DNA-binding</keyword>
<accession>A0A328HF96</accession>
<proteinExistence type="predicted"/>
<dbReference type="InterPro" id="IPR002577">
    <property type="entry name" value="HTH_HxlR"/>
</dbReference>
<dbReference type="InterPro" id="IPR036390">
    <property type="entry name" value="WH_DNA-bd_sf"/>
</dbReference>
<feature type="region of interest" description="Disordered" evidence="4">
    <location>
        <begin position="146"/>
        <end position="186"/>
    </location>
</feature>
<dbReference type="PANTHER" id="PTHR33204">
    <property type="entry name" value="TRANSCRIPTIONAL REGULATOR, MARR FAMILY"/>
    <property type="match status" value="1"/>
</dbReference>
<dbReference type="EMBL" id="QLNP01000098">
    <property type="protein sequence ID" value="RAM35950.1"/>
    <property type="molecule type" value="Genomic_DNA"/>
</dbReference>
<keyword evidence="1" id="KW-0805">Transcription regulation</keyword>
<name>A0A328HF96_ARTGO</name>
<evidence type="ECO:0000256" key="1">
    <source>
        <dbReference type="ARBA" id="ARBA00023015"/>
    </source>
</evidence>